<protein>
    <recommendedName>
        <fullName evidence="1">Ubiquinone biosynthesis accessory factor UbiJ</fullName>
    </recommendedName>
</protein>
<dbReference type="Pfam" id="PF02036">
    <property type="entry name" value="SCP2"/>
    <property type="match status" value="1"/>
</dbReference>
<dbReference type="OrthoDB" id="5801225at2"/>
<keyword evidence="3" id="KW-0830">Ubiquinone</keyword>
<dbReference type="PANTHER" id="PTHR38693:SF1">
    <property type="entry name" value="UBIQUINONE BIOSYNTHESIS ACCESSORY FACTOR UBIJ"/>
    <property type="match status" value="1"/>
</dbReference>
<dbReference type="SUPFAM" id="SSF55718">
    <property type="entry name" value="SCP-like"/>
    <property type="match status" value="1"/>
</dbReference>
<dbReference type="RefSeq" id="WP_092676798.1">
    <property type="nucleotide sequence ID" value="NZ_FOGC01000008.1"/>
</dbReference>
<dbReference type="InterPro" id="IPR036527">
    <property type="entry name" value="SCP2_sterol-bd_dom_sf"/>
</dbReference>
<keyword evidence="1" id="KW-0963">Cytoplasm</keyword>
<dbReference type="STRING" id="988801.SAMN05216522_108163"/>
<dbReference type="PANTHER" id="PTHR38693">
    <property type="entry name" value="UBIQUINONE BIOSYNTHESIS PROTEIN UBIJ"/>
    <property type="match status" value="1"/>
</dbReference>
<reference evidence="4" key="1">
    <citation type="submission" date="2016-10" db="EMBL/GenBank/DDBJ databases">
        <authorList>
            <person name="Varghese N."/>
            <person name="Submissions S."/>
        </authorList>
    </citation>
    <scope>NUCLEOTIDE SEQUENCE [LARGE SCALE GENOMIC DNA]</scope>
    <source>
        <strain evidence="4">8N4</strain>
    </source>
</reference>
<gene>
    <name evidence="1" type="primary">ubiJ</name>
    <name evidence="3" type="ORF">SAMN05216522_108163</name>
</gene>
<evidence type="ECO:0000259" key="2">
    <source>
        <dbReference type="Pfam" id="PF02036"/>
    </source>
</evidence>
<name>A0A1H9K136_9GAMM</name>
<comment type="similarity">
    <text evidence="1">Belongs to the UbiJ family.</text>
</comment>
<organism evidence="3 4">
    <name type="scientific">Rosenbergiella nectarea</name>
    <dbReference type="NCBI Taxonomy" id="988801"/>
    <lineage>
        <taxon>Bacteria</taxon>
        <taxon>Pseudomonadati</taxon>
        <taxon>Pseudomonadota</taxon>
        <taxon>Gammaproteobacteria</taxon>
        <taxon>Enterobacterales</taxon>
        <taxon>Erwiniaceae</taxon>
        <taxon>Rosenbergiella</taxon>
    </lineage>
</organism>
<dbReference type="GO" id="GO:0005737">
    <property type="term" value="C:cytoplasm"/>
    <property type="evidence" value="ECO:0007669"/>
    <property type="project" value="UniProtKB-SubCell"/>
</dbReference>
<keyword evidence="4" id="KW-1185">Reference proteome</keyword>
<dbReference type="GO" id="GO:0006744">
    <property type="term" value="P:ubiquinone biosynthetic process"/>
    <property type="evidence" value="ECO:0007669"/>
    <property type="project" value="UniProtKB-UniRule"/>
</dbReference>
<evidence type="ECO:0000256" key="1">
    <source>
        <dbReference type="HAMAP-Rule" id="MF_02215"/>
    </source>
</evidence>
<dbReference type="AlphaFoldDB" id="A0A1H9K136"/>
<dbReference type="EMBL" id="FOGC01000008">
    <property type="protein sequence ID" value="SEQ92708.1"/>
    <property type="molecule type" value="Genomic_DNA"/>
</dbReference>
<comment type="subcellular location">
    <subcellularLocation>
        <location evidence="1">Cytoplasm</location>
    </subcellularLocation>
</comment>
<dbReference type="InterPro" id="IPR038989">
    <property type="entry name" value="UbiJ"/>
</dbReference>
<comment type="function">
    <text evidence="1">Required for ubiquinone (coenzyme Q) biosynthesis. Binds hydrophobic ubiquinone biosynthetic intermediates via its SCP2 domain and is essential for the stability of the Ubi complex. May constitute a docking platform where Ubi enzymes assemble and access their SCP2-bound polyprenyl substrates.</text>
</comment>
<evidence type="ECO:0000313" key="3">
    <source>
        <dbReference type="EMBL" id="SEQ92708.1"/>
    </source>
</evidence>
<feature type="domain" description="SCP2" evidence="2">
    <location>
        <begin position="15"/>
        <end position="113"/>
    </location>
</feature>
<sequence length="201" mass="22869">MPTMPMITALLEQGLNRTLWQDRGAKSTRQRLKGKILTLNIRELRQPLVLYFSDQQIDVLNMETPDSDCTVTLSITVLPQLQDRKNLTSLIKSSQVEVDGDLQVIQLFSTLIDLAEFDPAEYLAPWVGDLFSQSVTQTGKNIANFVQRTFLRRQSQVSDTLIEEWRVVPGALEQAWFCEEAQAVARQCQALDDRLSKLETL</sequence>
<dbReference type="InterPro" id="IPR003033">
    <property type="entry name" value="SCP2_sterol-bd_dom"/>
</dbReference>
<dbReference type="HAMAP" id="MF_02215">
    <property type="entry name" value="UbiJ"/>
    <property type="match status" value="1"/>
</dbReference>
<accession>A0A1H9K136</accession>
<keyword evidence="1" id="KW-0831">Ubiquinone biosynthesis</keyword>
<proteinExistence type="inferred from homology"/>
<evidence type="ECO:0000313" key="4">
    <source>
        <dbReference type="Proteomes" id="UP000242515"/>
    </source>
</evidence>
<dbReference type="Proteomes" id="UP000242515">
    <property type="component" value="Unassembled WGS sequence"/>
</dbReference>
<comment type="pathway">
    <text evidence="1">Cofactor biosynthesis; ubiquinone biosynthesis.</text>
</comment>
<dbReference type="UniPathway" id="UPA00232"/>